<dbReference type="EMBL" id="JAIWYP010000010">
    <property type="protein sequence ID" value="KAH3747913.1"/>
    <property type="molecule type" value="Genomic_DNA"/>
</dbReference>
<keyword evidence="5" id="KW-0732">Signal</keyword>
<keyword evidence="10" id="KW-0325">Glycoprotein</keyword>
<dbReference type="PANTHER" id="PTHR24365:SF541">
    <property type="entry name" value="PROTEIN TOLL-RELATED"/>
    <property type="match status" value="1"/>
</dbReference>
<protein>
    <recommendedName>
        <fullName evidence="12">TIR domain-containing protein</fullName>
    </recommendedName>
</protein>
<evidence type="ECO:0000313" key="14">
    <source>
        <dbReference type="Proteomes" id="UP000828390"/>
    </source>
</evidence>
<comment type="caution">
    <text evidence="13">The sequence shown here is derived from an EMBL/GenBank/DDBJ whole genome shotgun (WGS) entry which is preliminary data.</text>
</comment>
<evidence type="ECO:0000256" key="8">
    <source>
        <dbReference type="ARBA" id="ARBA00023136"/>
    </source>
</evidence>
<dbReference type="SUPFAM" id="SSF52058">
    <property type="entry name" value="L domain-like"/>
    <property type="match status" value="1"/>
</dbReference>
<feature type="transmembrane region" description="Helical" evidence="11">
    <location>
        <begin position="489"/>
        <end position="508"/>
    </location>
</feature>
<organism evidence="13 14">
    <name type="scientific">Dreissena polymorpha</name>
    <name type="common">Zebra mussel</name>
    <name type="synonym">Mytilus polymorpha</name>
    <dbReference type="NCBI Taxonomy" id="45954"/>
    <lineage>
        <taxon>Eukaryota</taxon>
        <taxon>Metazoa</taxon>
        <taxon>Spiralia</taxon>
        <taxon>Lophotrochozoa</taxon>
        <taxon>Mollusca</taxon>
        <taxon>Bivalvia</taxon>
        <taxon>Autobranchia</taxon>
        <taxon>Heteroconchia</taxon>
        <taxon>Euheterodonta</taxon>
        <taxon>Imparidentia</taxon>
        <taxon>Neoheterodontei</taxon>
        <taxon>Myida</taxon>
        <taxon>Dreissenoidea</taxon>
        <taxon>Dreissenidae</taxon>
        <taxon>Dreissena</taxon>
    </lineage>
</organism>
<evidence type="ECO:0000256" key="3">
    <source>
        <dbReference type="ARBA" id="ARBA00022614"/>
    </source>
</evidence>
<comment type="similarity">
    <text evidence="2">Belongs to the Toll-like receptor family.</text>
</comment>
<dbReference type="Pfam" id="PF13676">
    <property type="entry name" value="TIR_2"/>
    <property type="match status" value="1"/>
</dbReference>
<evidence type="ECO:0000256" key="11">
    <source>
        <dbReference type="SAM" id="Phobius"/>
    </source>
</evidence>
<keyword evidence="8 11" id="KW-0472">Membrane</keyword>
<dbReference type="Gene3D" id="3.40.50.10140">
    <property type="entry name" value="Toll/interleukin-1 receptor homology (TIR) domain"/>
    <property type="match status" value="1"/>
</dbReference>
<keyword evidence="14" id="KW-1185">Reference proteome</keyword>
<evidence type="ECO:0000256" key="9">
    <source>
        <dbReference type="ARBA" id="ARBA00023170"/>
    </source>
</evidence>
<dbReference type="PROSITE" id="PS50104">
    <property type="entry name" value="TIR"/>
    <property type="match status" value="1"/>
</dbReference>
<dbReference type="SMART" id="SM00255">
    <property type="entry name" value="TIR"/>
    <property type="match status" value="1"/>
</dbReference>
<keyword evidence="4 11" id="KW-0812">Transmembrane</keyword>
<evidence type="ECO:0000256" key="4">
    <source>
        <dbReference type="ARBA" id="ARBA00022692"/>
    </source>
</evidence>
<dbReference type="InterPro" id="IPR003591">
    <property type="entry name" value="Leu-rich_rpt_typical-subtyp"/>
</dbReference>
<dbReference type="PANTHER" id="PTHR24365">
    <property type="entry name" value="TOLL-LIKE RECEPTOR"/>
    <property type="match status" value="1"/>
</dbReference>
<evidence type="ECO:0000256" key="7">
    <source>
        <dbReference type="ARBA" id="ARBA00022989"/>
    </source>
</evidence>
<feature type="domain" description="TIR" evidence="12">
    <location>
        <begin position="535"/>
        <end position="679"/>
    </location>
</feature>
<dbReference type="Pfam" id="PF13855">
    <property type="entry name" value="LRR_8"/>
    <property type="match status" value="2"/>
</dbReference>
<dbReference type="Gene3D" id="3.80.10.10">
    <property type="entry name" value="Ribonuclease Inhibitor"/>
    <property type="match status" value="2"/>
</dbReference>
<dbReference type="GO" id="GO:0005886">
    <property type="term" value="C:plasma membrane"/>
    <property type="evidence" value="ECO:0007669"/>
    <property type="project" value="TreeGrafter"/>
</dbReference>
<evidence type="ECO:0000256" key="6">
    <source>
        <dbReference type="ARBA" id="ARBA00022737"/>
    </source>
</evidence>
<evidence type="ECO:0000256" key="10">
    <source>
        <dbReference type="ARBA" id="ARBA00023180"/>
    </source>
</evidence>
<name>A0A9D4DFM1_DREPO</name>
<dbReference type="InterPro" id="IPR035897">
    <property type="entry name" value="Toll_tir_struct_dom_sf"/>
</dbReference>
<accession>A0A9D4DFM1</accession>
<dbReference type="InterPro" id="IPR000157">
    <property type="entry name" value="TIR_dom"/>
</dbReference>
<gene>
    <name evidence="13" type="ORF">DPMN_182348</name>
</gene>
<dbReference type="InterPro" id="IPR001611">
    <property type="entry name" value="Leu-rich_rpt"/>
</dbReference>
<proteinExistence type="inferred from homology"/>
<evidence type="ECO:0000256" key="2">
    <source>
        <dbReference type="ARBA" id="ARBA00009634"/>
    </source>
</evidence>
<evidence type="ECO:0000259" key="12">
    <source>
        <dbReference type="PROSITE" id="PS50104"/>
    </source>
</evidence>
<evidence type="ECO:0000256" key="1">
    <source>
        <dbReference type="ARBA" id="ARBA00004167"/>
    </source>
</evidence>
<keyword evidence="6" id="KW-0677">Repeat</keyword>
<dbReference type="GO" id="GO:0007165">
    <property type="term" value="P:signal transduction"/>
    <property type="evidence" value="ECO:0007669"/>
    <property type="project" value="InterPro"/>
</dbReference>
<dbReference type="GO" id="GO:0038023">
    <property type="term" value="F:signaling receptor activity"/>
    <property type="evidence" value="ECO:0007669"/>
    <property type="project" value="TreeGrafter"/>
</dbReference>
<keyword evidence="7 11" id="KW-1133">Transmembrane helix</keyword>
<sequence>MHISCSLNLTKDLFCNNVWSNVTVLSLVGNWHHENAVDIDSNTFERFGNLEELRFVGVLIVTLYPGSFRGLVNLRVLDLSNCLSLGYSNFMSAFESDATLPSLQELILHRTGSNRNIDDNFMLRDAFAKLLYSRPVRVLDLSDMLIKEYDLGQLSCFARYLEFVNMSGISVLELANSNDNMDCKTPSLKILDFSRMNADKNRPAYFWCVKEEAGIQTKIFNENYTTVSLDALYLDNMCGNTRSRKLVASSPVEVGCLLGSTIYLKNVYLRRNFISVLDIEFDLTCPTIIDLLDLSDNGLQFINPKTFWKITSIKQFLLSDNSLGDMVSSQPEQFQHLFAPFERLENLDLSRNKIALLLDGVFTRNRHLKRLYLSGNVFKQFSLNLNELTDLEYLDLSDNLLLELDSTGLAKLNSMSINTQMDFRGRTIQCSKCEHYNTVKWLLEHKESIFSNTSLTCVNSKEDVDSISKTVEENLHYICYRNIYIRRNIIFSVLAFVCFCSIVVVAFIRIRRQRNVHRQHRRRQQTIRRLDNGQLQFAAFILYSSKDEEFMRNFVYANLEKNLHIKVDSDRELVGFGDKNFKIGHCIMNEIIRCTKASAAIVVVLSDNFCSSDFCLQEFDVAFRVGKPIILMLKGEVDISLAPVAIRDLFNTYVRVLWRIDDHGEYELMTSWDNVCNSILELGGVLGG</sequence>
<dbReference type="InterPro" id="IPR032675">
    <property type="entry name" value="LRR_dom_sf"/>
</dbReference>
<reference evidence="13" key="1">
    <citation type="journal article" date="2019" name="bioRxiv">
        <title>The Genome of the Zebra Mussel, Dreissena polymorpha: A Resource for Invasive Species Research.</title>
        <authorList>
            <person name="McCartney M.A."/>
            <person name="Auch B."/>
            <person name="Kono T."/>
            <person name="Mallez S."/>
            <person name="Zhang Y."/>
            <person name="Obille A."/>
            <person name="Becker A."/>
            <person name="Abrahante J.E."/>
            <person name="Garbe J."/>
            <person name="Badalamenti J.P."/>
            <person name="Herman A."/>
            <person name="Mangelson H."/>
            <person name="Liachko I."/>
            <person name="Sullivan S."/>
            <person name="Sone E.D."/>
            <person name="Koren S."/>
            <person name="Silverstein K.A.T."/>
            <person name="Beckman K.B."/>
            <person name="Gohl D.M."/>
        </authorList>
    </citation>
    <scope>NUCLEOTIDE SEQUENCE</scope>
    <source>
        <strain evidence="13">Duluth1</strain>
        <tissue evidence="13">Whole animal</tissue>
    </source>
</reference>
<reference evidence="13" key="2">
    <citation type="submission" date="2020-11" db="EMBL/GenBank/DDBJ databases">
        <authorList>
            <person name="McCartney M.A."/>
            <person name="Auch B."/>
            <person name="Kono T."/>
            <person name="Mallez S."/>
            <person name="Becker A."/>
            <person name="Gohl D.M."/>
            <person name="Silverstein K.A.T."/>
            <person name="Koren S."/>
            <person name="Bechman K.B."/>
            <person name="Herman A."/>
            <person name="Abrahante J.E."/>
            <person name="Garbe J."/>
        </authorList>
    </citation>
    <scope>NUCLEOTIDE SEQUENCE</scope>
    <source>
        <strain evidence="13">Duluth1</strain>
        <tissue evidence="13">Whole animal</tissue>
    </source>
</reference>
<dbReference type="SUPFAM" id="SSF52200">
    <property type="entry name" value="Toll/Interleukin receptor TIR domain"/>
    <property type="match status" value="1"/>
</dbReference>
<dbReference type="Proteomes" id="UP000828390">
    <property type="component" value="Unassembled WGS sequence"/>
</dbReference>
<keyword evidence="9" id="KW-0675">Receptor</keyword>
<evidence type="ECO:0000256" key="5">
    <source>
        <dbReference type="ARBA" id="ARBA00022729"/>
    </source>
</evidence>
<dbReference type="AlphaFoldDB" id="A0A9D4DFM1"/>
<comment type="subcellular location">
    <subcellularLocation>
        <location evidence="1">Membrane</location>
        <topology evidence="1">Single-pass membrane protein</topology>
    </subcellularLocation>
</comment>
<evidence type="ECO:0000313" key="13">
    <source>
        <dbReference type="EMBL" id="KAH3747913.1"/>
    </source>
</evidence>
<keyword evidence="3" id="KW-0433">Leucine-rich repeat</keyword>
<dbReference type="SMART" id="SM00369">
    <property type="entry name" value="LRR_TYP"/>
    <property type="match status" value="2"/>
</dbReference>